<dbReference type="Proteomes" id="UP001649230">
    <property type="component" value="Chromosome"/>
</dbReference>
<evidence type="ECO:0000256" key="1">
    <source>
        <dbReference type="SAM" id="MobiDB-lite"/>
    </source>
</evidence>
<accession>A0ABY3SQ28</accession>
<evidence type="ECO:0000313" key="2">
    <source>
        <dbReference type="EMBL" id="UJF36089.1"/>
    </source>
</evidence>
<keyword evidence="3" id="KW-1185">Reference proteome</keyword>
<name>A0ABY3SQ28_9BACL</name>
<proteinExistence type="predicted"/>
<dbReference type="RefSeq" id="WP_235122644.1">
    <property type="nucleotide sequence ID" value="NZ_CP090978.1"/>
</dbReference>
<dbReference type="InterPro" id="IPR012341">
    <property type="entry name" value="6hp_glycosidase-like_sf"/>
</dbReference>
<protein>
    <submittedName>
        <fullName evidence="2">Uncharacterized protein</fullName>
    </submittedName>
</protein>
<gene>
    <name evidence="2" type="ORF">L0M14_14040</name>
</gene>
<dbReference type="Gene3D" id="1.50.10.10">
    <property type="match status" value="1"/>
</dbReference>
<sequence>MESLLTILSLAEVHQQRPESMAYLKQHVKEGTLYGKYSAEGVPLTDIRSTAIYAITAMIGSVTGDQELYESSIEQMNKFQINDTNSELEGGSATPAASRPIHSIM</sequence>
<feature type="region of interest" description="Disordered" evidence="1">
    <location>
        <begin position="84"/>
        <end position="105"/>
    </location>
</feature>
<dbReference type="EMBL" id="CP090978">
    <property type="protein sequence ID" value="UJF36089.1"/>
    <property type="molecule type" value="Genomic_DNA"/>
</dbReference>
<organism evidence="2 3">
    <name type="scientific">Paenibacillus hexagrammi</name>
    <dbReference type="NCBI Taxonomy" id="2908839"/>
    <lineage>
        <taxon>Bacteria</taxon>
        <taxon>Bacillati</taxon>
        <taxon>Bacillota</taxon>
        <taxon>Bacilli</taxon>
        <taxon>Bacillales</taxon>
        <taxon>Paenibacillaceae</taxon>
        <taxon>Paenibacillus</taxon>
    </lineage>
</organism>
<evidence type="ECO:0000313" key="3">
    <source>
        <dbReference type="Proteomes" id="UP001649230"/>
    </source>
</evidence>
<reference evidence="2 3" key="1">
    <citation type="journal article" date="2024" name="Int. J. Syst. Evol. Microbiol.">
        <title>Paenibacillus hexagrammi sp. nov., a novel bacterium isolated from the gut content of Hexagrammos agrammus.</title>
        <authorList>
            <person name="Jung H.K."/>
            <person name="Kim D.G."/>
            <person name="Zin H."/>
            <person name="Park J."/>
            <person name="Jung H."/>
            <person name="Kim Y.O."/>
            <person name="Kong H.J."/>
            <person name="Kim J.W."/>
            <person name="Kim Y.S."/>
        </authorList>
    </citation>
    <scope>NUCLEOTIDE SEQUENCE [LARGE SCALE GENOMIC DNA]</scope>
    <source>
        <strain evidence="2 3">YPD9-1</strain>
    </source>
</reference>